<dbReference type="OrthoDB" id="2987348at2"/>
<dbReference type="SUPFAM" id="SSF53474">
    <property type="entry name" value="alpha/beta-Hydrolases"/>
    <property type="match status" value="1"/>
</dbReference>
<evidence type="ECO:0000259" key="2">
    <source>
        <dbReference type="Pfam" id="PF00561"/>
    </source>
</evidence>
<keyword evidence="1" id="KW-0378">Hydrolase</keyword>
<dbReference type="RefSeq" id="WP_132125298.1">
    <property type="nucleotide sequence ID" value="NZ_SLWS01000015.1"/>
</dbReference>
<evidence type="ECO:0000256" key="1">
    <source>
        <dbReference type="ARBA" id="ARBA00022801"/>
    </source>
</evidence>
<name>A0A4R2IUB7_9PSEU</name>
<gene>
    <name evidence="3" type="ORF">EV192_115175</name>
</gene>
<dbReference type="Pfam" id="PF00561">
    <property type="entry name" value="Abhydrolase_1"/>
    <property type="match status" value="1"/>
</dbReference>
<reference evidence="3 4" key="1">
    <citation type="submission" date="2019-03" db="EMBL/GenBank/DDBJ databases">
        <title>Genomic Encyclopedia of Type Strains, Phase IV (KMG-IV): sequencing the most valuable type-strain genomes for metagenomic binning, comparative biology and taxonomic classification.</title>
        <authorList>
            <person name="Goeker M."/>
        </authorList>
    </citation>
    <scope>NUCLEOTIDE SEQUENCE [LARGE SCALE GENOMIC DNA]</scope>
    <source>
        <strain evidence="3 4">DSM 45934</strain>
    </source>
</reference>
<organism evidence="3 4">
    <name type="scientific">Actinocrispum wychmicini</name>
    <dbReference type="NCBI Taxonomy" id="1213861"/>
    <lineage>
        <taxon>Bacteria</taxon>
        <taxon>Bacillati</taxon>
        <taxon>Actinomycetota</taxon>
        <taxon>Actinomycetes</taxon>
        <taxon>Pseudonocardiales</taxon>
        <taxon>Pseudonocardiaceae</taxon>
        <taxon>Actinocrispum</taxon>
    </lineage>
</organism>
<dbReference type="InterPro" id="IPR000639">
    <property type="entry name" value="Epox_hydrolase-like"/>
</dbReference>
<dbReference type="EMBL" id="SLWS01000015">
    <property type="protein sequence ID" value="TCO48954.1"/>
    <property type="molecule type" value="Genomic_DNA"/>
</dbReference>
<dbReference type="InterPro" id="IPR029058">
    <property type="entry name" value="AB_hydrolase_fold"/>
</dbReference>
<comment type="caution">
    <text evidence="3">The sequence shown here is derived from an EMBL/GenBank/DDBJ whole genome shotgun (WGS) entry which is preliminary data.</text>
</comment>
<sequence>MDHRITSFSRDGLTFDVADQGPLDGEIVVLLHGFPQTAASWSALAPLLHAEGYRTLAPNQRGYSPGARPRGRRAYRMSELVEDVLALYRVTGADRVHVIGHDWGAAVAWMLAARRPEVVATLTALSVPHPAAFLKSMVTSGQAVKSWYMVFFQLPWLPELLVRLAHRYGRDRAIKVNMASGQTAENAARDIDFLSGSGALTPAINWYRAMPLSSPGQTRQPVRTRTMLVWGDQDVALGRKGAELTRDYVAGPYTFHALPGVGHWIPEQVPDQLAEFLRPHLAAAT</sequence>
<proteinExistence type="predicted"/>
<evidence type="ECO:0000313" key="4">
    <source>
        <dbReference type="Proteomes" id="UP000295680"/>
    </source>
</evidence>
<feature type="domain" description="AB hydrolase-1" evidence="2">
    <location>
        <begin position="27"/>
        <end position="266"/>
    </location>
</feature>
<dbReference type="GO" id="GO:0016787">
    <property type="term" value="F:hydrolase activity"/>
    <property type="evidence" value="ECO:0007669"/>
    <property type="project" value="UniProtKB-KW"/>
</dbReference>
<dbReference type="PRINTS" id="PR00412">
    <property type="entry name" value="EPOXHYDRLASE"/>
</dbReference>
<dbReference type="AlphaFoldDB" id="A0A4R2IUB7"/>
<dbReference type="Proteomes" id="UP000295680">
    <property type="component" value="Unassembled WGS sequence"/>
</dbReference>
<keyword evidence="4" id="KW-1185">Reference proteome</keyword>
<evidence type="ECO:0000313" key="3">
    <source>
        <dbReference type="EMBL" id="TCO48954.1"/>
    </source>
</evidence>
<protein>
    <submittedName>
        <fullName evidence="3">Pimeloyl-ACP methyl ester carboxylesterase</fullName>
    </submittedName>
</protein>
<dbReference type="PANTHER" id="PTHR43329">
    <property type="entry name" value="EPOXIDE HYDROLASE"/>
    <property type="match status" value="1"/>
</dbReference>
<accession>A0A4R2IUB7</accession>
<dbReference type="InterPro" id="IPR000073">
    <property type="entry name" value="AB_hydrolase_1"/>
</dbReference>
<dbReference type="Gene3D" id="3.40.50.1820">
    <property type="entry name" value="alpha/beta hydrolase"/>
    <property type="match status" value="1"/>
</dbReference>